<evidence type="ECO:0000259" key="13">
    <source>
        <dbReference type="PROSITE" id="PS50051"/>
    </source>
</evidence>
<dbReference type="GO" id="GO:0016887">
    <property type="term" value="F:ATP hydrolysis activity"/>
    <property type="evidence" value="ECO:0007669"/>
    <property type="project" value="RHEA"/>
</dbReference>
<dbReference type="AlphaFoldDB" id="A0A1Y1U8H9"/>
<dbReference type="GO" id="GO:0000727">
    <property type="term" value="P:double-strand break repair via break-induced replication"/>
    <property type="evidence" value="ECO:0007669"/>
    <property type="project" value="TreeGrafter"/>
</dbReference>
<dbReference type="PANTHER" id="PTHR11630:SF42">
    <property type="entry name" value="DNA REPLICATION LICENSING FACTOR MCM5"/>
    <property type="match status" value="1"/>
</dbReference>
<keyword evidence="7 11" id="KW-0067">ATP-binding</keyword>
<organism evidence="14 15">
    <name type="scientific">Kockovaella imperatae</name>
    <dbReference type="NCBI Taxonomy" id="4999"/>
    <lineage>
        <taxon>Eukaryota</taxon>
        <taxon>Fungi</taxon>
        <taxon>Dikarya</taxon>
        <taxon>Basidiomycota</taxon>
        <taxon>Agaricomycotina</taxon>
        <taxon>Tremellomycetes</taxon>
        <taxon>Tremellales</taxon>
        <taxon>Cuniculitremaceae</taxon>
        <taxon>Kockovaella</taxon>
    </lineage>
</organism>
<dbReference type="InterPro" id="IPR041562">
    <property type="entry name" value="MCM_lid"/>
</dbReference>
<gene>
    <name evidence="14" type="ORF">BD324DRAFT_638839</name>
</gene>
<proteinExistence type="inferred from homology"/>
<keyword evidence="15" id="KW-1185">Reference proteome</keyword>
<dbReference type="GO" id="GO:0043138">
    <property type="term" value="F:3'-5' DNA helicase activity"/>
    <property type="evidence" value="ECO:0007669"/>
    <property type="project" value="TreeGrafter"/>
</dbReference>
<dbReference type="GO" id="GO:0031261">
    <property type="term" value="C:DNA replication preinitiation complex"/>
    <property type="evidence" value="ECO:0007669"/>
    <property type="project" value="UniProtKB-ARBA"/>
</dbReference>
<dbReference type="CDD" id="cd17756">
    <property type="entry name" value="MCM5"/>
    <property type="match status" value="1"/>
</dbReference>
<dbReference type="Pfam" id="PF17855">
    <property type="entry name" value="MCM_lid"/>
    <property type="match status" value="1"/>
</dbReference>
<dbReference type="OrthoDB" id="10036721at2759"/>
<dbReference type="GO" id="GO:0005656">
    <property type="term" value="C:nuclear pre-replicative complex"/>
    <property type="evidence" value="ECO:0007669"/>
    <property type="project" value="UniProtKB-ARBA"/>
</dbReference>
<dbReference type="Pfam" id="PF21933">
    <property type="entry name" value="MCM5_C"/>
    <property type="match status" value="1"/>
</dbReference>
<dbReference type="PROSITE" id="PS50051">
    <property type="entry name" value="MCM_2"/>
    <property type="match status" value="1"/>
</dbReference>
<evidence type="ECO:0000256" key="10">
    <source>
        <dbReference type="ARBA" id="ARBA00023306"/>
    </source>
</evidence>
<feature type="domain" description="MCM C-terminal AAA(+) ATPase" evidence="13">
    <location>
        <begin position="328"/>
        <end position="534"/>
    </location>
</feature>
<dbReference type="InterPro" id="IPR008048">
    <property type="entry name" value="MCM5"/>
</dbReference>
<evidence type="ECO:0000256" key="6">
    <source>
        <dbReference type="ARBA" id="ARBA00022806"/>
    </source>
</evidence>
<comment type="subunit">
    <text evidence="12">Component of the MCM2-7 complex.</text>
</comment>
<dbReference type="SUPFAM" id="SSF52540">
    <property type="entry name" value="P-loop containing nucleoside triphosphate hydrolases"/>
    <property type="match status" value="1"/>
</dbReference>
<protein>
    <recommendedName>
        <fullName evidence="12">DNA replication licensing factor MCM5</fullName>
        <ecNumber evidence="12">3.6.4.12</ecNumber>
    </recommendedName>
</protein>
<comment type="subcellular location">
    <subcellularLocation>
        <location evidence="1 12">Nucleus</location>
    </subcellularLocation>
</comment>
<dbReference type="Gene3D" id="2.20.28.10">
    <property type="match status" value="1"/>
</dbReference>
<evidence type="ECO:0000256" key="12">
    <source>
        <dbReference type="RuleBase" id="RU368063"/>
    </source>
</evidence>
<dbReference type="GO" id="GO:0006279">
    <property type="term" value="P:premeiotic DNA replication"/>
    <property type="evidence" value="ECO:0007669"/>
    <property type="project" value="UniProtKB-ARBA"/>
</dbReference>
<dbReference type="InterPro" id="IPR033762">
    <property type="entry name" value="MCM_OB"/>
</dbReference>
<evidence type="ECO:0000256" key="8">
    <source>
        <dbReference type="ARBA" id="ARBA00023125"/>
    </source>
</evidence>
<dbReference type="PROSITE" id="PS00847">
    <property type="entry name" value="MCM_1"/>
    <property type="match status" value="1"/>
</dbReference>
<evidence type="ECO:0000313" key="15">
    <source>
        <dbReference type="Proteomes" id="UP000193218"/>
    </source>
</evidence>
<evidence type="ECO:0000256" key="4">
    <source>
        <dbReference type="ARBA" id="ARBA00022741"/>
    </source>
</evidence>
<dbReference type="GO" id="GO:0043596">
    <property type="term" value="C:nuclear replication fork"/>
    <property type="evidence" value="ECO:0007669"/>
    <property type="project" value="UniProtKB-ARBA"/>
</dbReference>
<name>A0A1Y1U8H9_9TREE</name>
<comment type="caution">
    <text evidence="14">The sequence shown here is derived from an EMBL/GenBank/DDBJ whole genome shotgun (WGS) entry which is preliminary data.</text>
</comment>
<dbReference type="Pfam" id="PF00493">
    <property type="entry name" value="MCM"/>
    <property type="match status" value="1"/>
</dbReference>
<dbReference type="RefSeq" id="XP_021868143.1">
    <property type="nucleotide sequence ID" value="XM_022017164.1"/>
</dbReference>
<keyword evidence="3 12" id="KW-0235">DNA replication</keyword>
<reference evidence="14 15" key="1">
    <citation type="submission" date="2017-03" db="EMBL/GenBank/DDBJ databases">
        <title>Widespread Adenine N6-methylation of Active Genes in Fungi.</title>
        <authorList>
            <consortium name="DOE Joint Genome Institute"/>
            <person name="Mondo S.J."/>
            <person name="Dannebaum R.O."/>
            <person name="Kuo R.C."/>
            <person name="Louie K.B."/>
            <person name="Bewick A.J."/>
            <person name="Labutti K."/>
            <person name="Haridas S."/>
            <person name="Kuo A."/>
            <person name="Salamov A."/>
            <person name="Ahrendt S.R."/>
            <person name="Lau R."/>
            <person name="Bowen B.P."/>
            <person name="Lipzen A."/>
            <person name="Sullivan W."/>
            <person name="Andreopoulos W.B."/>
            <person name="Clum A."/>
            <person name="Lindquist E."/>
            <person name="Daum C."/>
            <person name="Northen T.R."/>
            <person name="Ramamoorthy G."/>
            <person name="Schmitz R.J."/>
            <person name="Gryganskyi A."/>
            <person name="Culley D."/>
            <person name="Magnuson J."/>
            <person name="James T.Y."/>
            <person name="O'Malley M.A."/>
            <person name="Stajich J.E."/>
            <person name="Spatafora J.W."/>
            <person name="Visel A."/>
            <person name="Grigoriev I.V."/>
        </authorList>
    </citation>
    <scope>NUCLEOTIDE SEQUENCE [LARGE SCALE GENOMIC DNA]</scope>
    <source>
        <strain evidence="14 15">NRRL Y-17943</strain>
    </source>
</reference>
<dbReference type="InterPro" id="IPR027925">
    <property type="entry name" value="MCM_N"/>
</dbReference>
<keyword evidence="4 11" id="KW-0547">Nucleotide-binding</keyword>
<dbReference type="InterPro" id="IPR018525">
    <property type="entry name" value="MCM_CS"/>
</dbReference>
<dbReference type="InterPro" id="IPR054125">
    <property type="entry name" value="MCM5_C"/>
</dbReference>
<dbReference type="Pfam" id="PF14551">
    <property type="entry name" value="MCM_N"/>
    <property type="match status" value="1"/>
</dbReference>
<keyword evidence="9 12" id="KW-0539">Nucleus</keyword>
<dbReference type="InParanoid" id="A0A1Y1U8H9"/>
<dbReference type="EMBL" id="NBSH01000017">
    <property type="protein sequence ID" value="ORX33844.1"/>
    <property type="molecule type" value="Genomic_DNA"/>
</dbReference>
<dbReference type="FunFam" id="3.40.50.300:FF:000241">
    <property type="entry name" value="DNA helicase"/>
    <property type="match status" value="1"/>
</dbReference>
<dbReference type="EC" id="3.6.4.12" evidence="12"/>
<dbReference type="PANTHER" id="PTHR11630">
    <property type="entry name" value="DNA REPLICATION LICENSING FACTOR MCM FAMILY MEMBER"/>
    <property type="match status" value="1"/>
</dbReference>
<dbReference type="GO" id="GO:0017116">
    <property type="term" value="F:single-stranded DNA helicase activity"/>
    <property type="evidence" value="ECO:0007669"/>
    <property type="project" value="TreeGrafter"/>
</dbReference>
<sequence length="730" mass="80573">MSGFDPSRVYSISVLPGESHPESPSAIEDQFYQFLSGYRVGGEFIYRDRLRSSLLMHHHSLEVDLGDLGAWNEELGQKVQGQPGEVIPLLESALTRLARALLHPTANEAELSRTAAESVPAMQVVLKSGMNLLQFRDLTANTLTTLVRLPGIVINASQISSRATELHLQCKGCRSVQIVKVPSTLGGEKAALPRRCMVPAPEGQKKDCPLDPFIILHDRSTFCDQQTIKLQEAPDMVPVGELPRHMTVHAERYLTGKVVPGSRIIATGIYSTFAPSKGKSTAGAPALRQPYLRLQGIELDSSLSSPGSKAFTPEEEEEFQQLGRSDNLYERFASSVAPSIYGNLDIKKAVVSLLFGGSKKILPDGARLRGDINVLLLGDPGTAKSQLLKFVEKVAPISVYTSGKGSSAAGLTASVQRDPASREFYLEGGAMVLADGGVVCIDEFDKMRDEDRVAIHEAMEQQTISIAKAGITTMLNSRTSVLAAANPVFGRYDDMKSPGENIDFQTTILSRFDLIWLLKDEHNEARDRTIAKHVMNIHMNKEIDQEVEGEIDIERMKRYITYAKSRCAPRLTPEAAEMLSSHFVSLRKQVAQIERDNDERSSIPITVRQLEAIIRVSESIAKVSLSPTVLPHHVEEAIRLFKQSTMHAVAAGSVDGMSNSELRGQMESIEKELKRRLPIGWSTSYASLTREFVTQQGYSQHALEKCLYVLEKREVVRFSGQRKVVHRSGV</sequence>
<evidence type="ECO:0000256" key="9">
    <source>
        <dbReference type="ARBA" id="ARBA00023242"/>
    </source>
</evidence>
<dbReference type="InterPro" id="IPR027417">
    <property type="entry name" value="P-loop_NTPase"/>
</dbReference>
<dbReference type="STRING" id="4999.A0A1Y1U8H9"/>
<dbReference type="GO" id="GO:0003697">
    <property type="term" value="F:single-stranded DNA binding"/>
    <property type="evidence" value="ECO:0007669"/>
    <property type="project" value="TreeGrafter"/>
</dbReference>
<dbReference type="Gene3D" id="3.30.1640.10">
    <property type="entry name" value="mini-chromosome maintenance (MCM) complex, chain A, domain 1"/>
    <property type="match status" value="1"/>
</dbReference>
<dbReference type="GO" id="GO:0005524">
    <property type="term" value="F:ATP binding"/>
    <property type="evidence" value="ECO:0007669"/>
    <property type="project" value="UniProtKB-UniRule"/>
</dbReference>
<evidence type="ECO:0000256" key="1">
    <source>
        <dbReference type="ARBA" id="ARBA00004123"/>
    </source>
</evidence>
<dbReference type="SUPFAM" id="SSF50249">
    <property type="entry name" value="Nucleic acid-binding proteins"/>
    <property type="match status" value="1"/>
</dbReference>
<comment type="function">
    <text evidence="12">Acts as component of the MCM2-7 complex (MCM complex) which is the replicative helicase essential for 'once per cell cycle' DNA replication initiation and elongation in eukaryotic cells. The active ATPase sites in the MCM2-7 ring are formed through the interaction surfaces of two neighboring subunits such that a critical structure of a conserved arginine finger motif is provided in trans relative to the ATP-binding site of the Walker A box of the adjacent subunit. The six ATPase active sites, however, are likely to contribute differentially to the complex helicase activity.</text>
</comment>
<dbReference type="Proteomes" id="UP000193218">
    <property type="component" value="Unassembled WGS sequence"/>
</dbReference>
<dbReference type="GO" id="GO:0042555">
    <property type="term" value="C:MCM complex"/>
    <property type="evidence" value="ECO:0007669"/>
    <property type="project" value="UniProtKB-UniRule"/>
</dbReference>
<evidence type="ECO:0000313" key="14">
    <source>
        <dbReference type="EMBL" id="ORX33844.1"/>
    </source>
</evidence>
<comment type="catalytic activity">
    <reaction evidence="12">
        <text>ATP + H2O = ADP + phosphate + H(+)</text>
        <dbReference type="Rhea" id="RHEA:13065"/>
        <dbReference type="ChEBI" id="CHEBI:15377"/>
        <dbReference type="ChEBI" id="CHEBI:15378"/>
        <dbReference type="ChEBI" id="CHEBI:30616"/>
        <dbReference type="ChEBI" id="CHEBI:43474"/>
        <dbReference type="ChEBI" id="CHEBI:456216"/>
        <dbReference type="EC" id="3.6.4.12"/>
    </reaction>
</comment>
<dbReference type="PRINTS" id="PR01657">
    <property type="entry name" value="MCMFAMILY"/>
</dbReference>
<evidence type="ECO:0000256" key="5">
    <source>
        <dbReference type="ARBA" id="ARBA00022801"/>
    </source>
</evidence>
<comment type="similarity">
    <text evidence="2 11">Belongs to the MCM family.</text>
</comment>
<dbReference type="InterPro" id="IPR031327">
    <property type="entry name" value="MCM"/>
</dbReference>
<dbReference type="InterPro" id="IPR001208">
    <property type="entry name" value="MCM_dom"/>
</dbReference>
<dbReference type="InterPro" id="IPR012340">
    <property type="entry name" value="NA-bd_OB-fold"/>
</dbReference>
<keyword evidence="10 12" id="KW-0131">Cell cycle</keyword>
<keyword evidence="5 12" id="KW-0378">Hydrolase</keyword>
<keyword evidence="6 12" id="KW-0347">Helicase</keyword>
<dbReference type="FunCoup" id="A0A1Y1U8H9">
    <property type="interactions" value="584"/>
</dbReference>
<keyword evidence="8 11" id="KW-0238">DNA-binding</keyword>
<dbReference type="GO" id="GO:0003688">
    <property type="term" value="F:DNA replication origin binding"/>
    <property type="evidence" value="ECO:0007669"/>
    <property type="project" value="UniProtKB-UniRule"/>
</dbReference>
<dbReference type="SMART" id="SM00350">
    <property type="entry name" value="MCM"/>
    <property type="match status" value="1"/>
</dbReference>
<dbReference type="Gene3D" id="3.40.50.300">
    <property type="entry name" value="P-loop containing nucleotide triphosphate hydrolases"/>
    <property type="match status" value="1"/>
</dbReference>
<evidence type="ECO:0000256" key="3">
    <source>
        <dbReference type="ARBA" id="ARBA00022705"/>
    </source>
</evidence>
<dbReference type="Pfam" id="PF17207">
    <property type="entry name" value="MCM_OB"/>
    <property type="match status" value="1"/>
</dbReference>
<evidence type="ECO:0000256" key="7">
    <source>
        <dbReference type="ARBA" id="ARBA00022840"/>
    </source>
</evidence>
<evidence type="ECO:0000256" key="11">
    <source>
        <dbReference type="RuleBase" id="RU004070"/>
    </source>
</evidence>
<dbReference type="PRINTS" id="PR01661">
    <property type="entry name" value="MCMPROTEIN5"/>
</dbReference>
<accession>A0A1Y1U8H9</accession>
<evidence type="ECO:0000256" key="2">
    <source>
        <dbReference type="ARBA" id="ARBA00008010"/>
    </source>
</evidence>
<dbReference type="GeneID" id="33558973"/>
<dbReference type="GO" id="GO:0006270">
    <property type="term" value="P:DNA replication initiation"/>
    <property type="evidence" value="ECO:0007669"/>
    <property type="project" value="UniProtKB-UniRule"/>
</dbReference>
<dbReference type="Gene3D" id="2.40.50.140">
    <property type="entry name" value="Nucleic acid-binding proteins"/>
    <property type="match status" value="1"/>
</dbReference>